<name>A0ABY5T048_9SPHN</name>
<dbReference type="PROSITE" id="PS51257">
    <property type="entry name" value="PROKAR_LIPOPROTEIN"/>
    <property type="match status" value="1"/>
</dbReference>
<evidence type="ECO:0000313" key="1">
    <source>
        <dbReference type="EMBL" id="UVI39955.1"/>
    </source>
</evidence>
<accession>A0ABY5T048</accession>
<evidence type="ECO:0000313" key="2">
    <source>
        <dbReference type="Proteomes" id="UP001065265"/>
    </source>
</evidence>
<dbReference type="EMBL" id="CP092471">
    <property type="protein sequence ID" value="UVI39955.1"/>
    <property type="molecule type" value="Genomic_DNA"/>
</dbReference>
<sequence length="406" mass="45252">MAESLTRYVSVAVIWVLSWALLTGCATKLAPSVEPTISSQYLSIESAPPTAWPKDPPPPPETLDTFARRTSTGSEEDRAKAWEEANGPEDFQQEAQRLMQLLPSAEPDNFVQLRLVRDESVPTDPAPLLGAEVWFRERAAATLARYTTDERFFAREGGFSEADMEARRELWLDRLKFIDTSYTLSGDPTSGQIDIKLGITEAAFRELANEQGWSWDDGVRFTFASEQPPAFLDASLERQVRAFVREPSAPIVQLLALTIGTVVLDDGCFRLKGESRKPGPLVMFGYDTQLTRDEDGYPAVIDGDHRYRIGEVGAWGGPNKVRSGSRETRALRAACGDSEIVNVGSPQSLRLFALPFPDWVLDYARAKSLSYEDAWDEVIGCMARNEKRGRVGMEARNACIDQFNDR</sequence>
<gene>
    <name evidence="1" type="ORF">L1F33_03055</name>
</gene>
<organism evidence="1 2">
    <name type="scientific">Qipengyuania spongiae</name>
    <dbReference type="NCBI Taxonomy" id="2909673"/>
    <lineage>
        <taxon>Bacteria</taxon>
        <taxon>Pseudomonadati</taxon>
        <taxon>Pseudomonadota</taxon>
        <taxon>Alphaproteobacteria</taxon>
        <taxon>Sphingomonadales</taxon>
        <taxon>Erythrobacteraceae</taxon>
        <taxon>Qipengyuania</taxon>
    </lineage>
</organism>
<protein>
    <submittedName>
        <fullName evidence="1">Uncharacterized protein</fullName>
    </submittedName>
</protein>
<dbReference type="RefSeq" id="WP_265559794.1">
    <property type="nucleotide sequence ID" value="NZ_CP092471.1"/>
</dbReference>
<proteinExistence type="predicted"/>
<reference evidence="1" key="1">
    <citation type="submission" date="2022-02" db="EMBL/GenBank/DDBJ databases">
        <title>Qipengyuania spongiae sp. nov., isolated from marine sponge.</title>
        <authorList>
            <person name="Li Z."/>
            <person name="Zhang M."/>
        </authorList>
    </citation>
    <scope>NUCLEOTIDE SEQUENCE</scope>
    <source>
        <strain evidence="1">PHS-Z21</strain>
    </source>
</reference>
<keyword evidence="2" id="KW-1185">Reference proteome</keyword>
<dbReference type="Proteomes" id="UP001065265">
    <property type="component" value="Chromosome"/>
</dbReference>